<dbReference type="EMBL" id="JAHRIM010099425">
    <property type="protein sequence ID" value="MEQ2278538.1"/>
    <property type="molecule type" value="Genomic_DNA"/>
</dbReference>
<dbReference type="InterPro" id="IPR045093">
    <property type="entry name" value="Cullin"/>
</dbReference>
<dbReference type="InterPro" id="IPR008979">
    <property type="entry name" value="Galactose-bd-like_sf"/>
</dbReference>
<keyword evidence="3" id="KW-1185">Reference proteome</keyword>
<name>A0ABV0X9G4_9TELE</name>
<dbReference type="SMART" id="SM01337">
    <property type="entry name" value="APC10"/>
    <property type="match status" value="1"/>
</dbReference>
<accession>A0ABV0X9G4</accession>
<dbReference type="PANTHER" id="PTHR22771:SF4">
    <property type="entry name" value="CULLIN 7-RELATED"/>
    <property type="match status" value="1"/>
</dbReference>
<dbReference type="PANTHER" id="PTHR22771">
    <property type="entry name" value="CULLIN AND GALACTOSE-BINDING DOMAIN-CONTAINING"/>
    <property type="match status" value="1"/>
</dbReference>
<dbReference type="PROSITE" id="PS51284">
    <property type="entry name" value="DOC"/>
    <property type="match status" value="1"/>
</dbReference>
<protein>
    <submittedName>
        <fullName evidence="2">Cullin-9</fullName>
    </submittedName>
</protein>
<dbReference type="Proteomes" id="UP001444071">
    <property type="component" value="Unassembled WGS sequence"/>
</dbReference>
<organism evidence="2 3">
    <name type="scientific">Xenotaenia resolanae</name>
    <dbReference type="NCBI Taxonomy" id="208358"/>
    <lineage>
        <taxon>Eukaryota</taxon>
        <taxon>Metazoa</taxon>
        <taxon>Chordata</taxon>
        <taxon>Craniata</taxon>
        <taxon>Vertebrata</taxon>
        <taxon>Euteleostomi</taxon>
        <taxon>Actinopterygii</taxon>
        <taxon>Neopterygii</taxon>
        <taxon>Teleostei</taxon>
        <taxon>Neoteleostei</taxon>
        <taxon>Acanthomorphata</taxon>
        <taxon>Ovalentaria</taxon>
        <taxon>Atherinomorphae</taxon>
        <taxon>Cyprinodontiformes</taxon>
        <taxon>Goodeidae</taxon>
        <taxon>Xenotaenia</taxon>
    </lineage>
</organism>
<evidence type="ECO:0000313" key="3">
    <source>
        <dbReference type="Proteomes" id="UP001444071"/>
    </source>
</evidence>
<reference evidence="2 3" key="1">
    <citation type="submission" date="2021-06" db="EMBL/GenBank/DDBJ databases">
        <authorList>
            <person name="Palmer J.M."/>
        </authorList>
    </citation>
    <scope>NUCLEOTIDE SEQUENCE [LARGE SCALE GENOMIC DNA]</scope>
    <source>
        <strain evidence="2 3">XR_2019</strain>
        <tissue evidence="2">Muscle</tissue>
    </source>
</reference>
<evidence type="ECO:0000313" key="2">
    <source>
        <dbReference type="EMBL" id="MEQ2278538.1"/>
    </source>
</evidence>
<comment type="caution">
    <text evidence="2">The sequence shown here is derived from an EMBL/GenBank/DDBJ whole genome shotgun (WGS) entry which is preliminary data.</text>
</comment>
<proteinExistence type="predicted"/>
<dbReference type="InterPro" id="IPR004939">
    <property type="entry name" value="APC_su10/DOC_dom"/>
</dbReference>
<gene>
    <name evidence="2" type="primary">CUL9_2</name>
    <name evidence="2" type="ORF">XENORESO_021735</name>
</gene>
<feature type="domain" description="DOC" evidence="1">
    <location>
        <begin position="1"/>
        <end position="109"/>
    </location>
</feature>
<dbReference type="SUPFAM" id="SSF49785">
    <property type="entry name" value="Galactose-binding domain-like"/>
    <property type="match status" value="1"/>
</dbReference>
<sequence length="201" mass="22548">MFRQLAILVASEDSSYMPARILVLGGDDPANINTELNTVNVAASATRVVLLENMTRFWSIIQIRIKRCQQGGIDTRVHGFEVLGPKPTFWPVFKEQLCCRTHLFYSTKAHTWCQEVAEDKAQLLQLFNKLNSALRHEQMFADRFLPDAEAAEALGRTCWEALISPIVHSITLSGDHTPTHTHLQVCLSVESDDVGENSLLT</sequence>
<evidence type="ECO:0000259" key="1">
    <source>
        <dbReference type="PROSITE" id="PS51284"/>
    </source>
</evidence>
<dbReference type="Gene3D" id="2.60.120.260">
    <property type="entry name" value="Galactose-binding domain-like"/>
    <property type="match status" value="1"/>
</dbReference>